<dbReference type="Proteomes" id="UP000625711">
    <property type="component" value="Unassembled WGS sequence"/>
</dbReference>
<organism evidence="2 3">
    <name type="scientific">Rhynchophorus ferrugineus</name>
    <name type="common">Red palm weevil</name>
    <name type="synonym">Curculio ferrugineus</name>
    <dbReference type="NCBI Taxonomy" id="354439"/>
    <lineage>
        <taxon>Eukaryota</taxon>
        <taxon>Metazoa</taxon>
        <taxon>Ecdysozoa</taxon>
        <taxon>Arthropoda</taxon>
        <taxon>Hexapoda</taxon>
        <taxon>Insecta</taxon>
        <taxon>Pterygota</taxon>
        <taxon>Neoptera</taxon>
        <taxon>Endopterygota</taxon>
        <taxon>Coleoptera</taxon>
        <taxon>Polyphaga</taxon>
        <taxon>Cucujiformia</taxon>
        <taxon>Curculionidae</taxon>
        <taxon>Dryophthorinae</taxon>
        <taxon>Rhynchophorus</taxon>
    </lineage>
</organism>
<reference evidence="2" key="1">
    <citation type="submission" date="2020-08" db="EMBL/GenBank/DDBJ databases">
        <title>Genome sequencing and assembly of the red palm weevil Rhynchophorus ferrugineus.</title>
        <authorList>
            <person name="Dias G.B."/>
            <person name="Bergman C.M."/>
            <person name="Manee M."/>
        </authorList>
    </citation>
    <scope>NUCLEOTIDE SEQUENCE</scope>
    <source>
        <strain evidence="2">AA-2017</strain>
        <tissue evidence="2">Whole larva</tissue>
    </source>
</reference>
<sequence length="96" mass="10849">MRRAGKVVANPVTPLLPHPEECHDVSLWARDDPTYRTDVKRDGGSFRYPFPAINSIGRPHPPPEHPPCSFQLCGGEGRRREAETGRHGRGNIERER</sequence>
<evidence type="ECO:0000256" key="1">
    <source>
        <dbReference type="SAM" id="MobiDB-lite"/>
    </source>
</evidence>
<feature type="region of interest" description="Disordered" evidence="1">
    <location>
        <begin position="74"/>
        <end position="96"/>
    </location>
</feature>
<proteinExistence type="predicted"/>
<evidence type="ECO:0000313" key="3">
    <source>
        <dbReference type="Proteomes" id="UP000625711"/>
    </source>
</evidence>
<dbReference type="EMBL" id="JAACXV010013857">
    <property type="protein sequence ID" value="KAF7272079.1"/>
    <property type="molecule type" value="Genomic_DNA"/>
</dbReference>
<accession>A0A834I1B3</accession>
<dbReference type="AlphaFoldDB" id="A0A834I1B3"/>
<evidence type="ECO:0000313" key="2">
    <source>
        <dbReference type="EMBL" id="KAF7272079.1"/>
    </source>
</evidence>
<feature type="compositionally biased region" description="Basic and acidic residues" evidence="1">
    <location>
        <begin position="76"/>
        <end position="96"/>
    </location>
</feature>
<name>A0A834I1B3_RHYFE</name>
<keyword evidence="3" id="KW-1185">Reference proteome</keyword>
<comment type="caution">
    <text evidence="2">The sequence shown here is derived from an EMBL/GenBank/DDBJ whole genome shotgun (WGS) entry which is preliminary data.</text>
</comment>
<protein>
    <submittedName>
        <fullName evidence="2">Uncharacterized protein</fullName>
    </submittedName>
</protein>
<gene>
    <name evidence="2" type="ORF">GWI33_015111</name>
</gene>